<reference evidence="8 9" key="1">
    <citation type="submission" date="2020-05" db="EMBL/GenBank/DDBJ databases">
        <title>Complete genome of Desulfobulbus oligotrophicus.</title>
        <authorList>
            <person name="Podar M."/>
        </authorList>
    </citation>
    <scope>NUCLEOTIDE SEQUENCE [LARGE SCALE GENOMIC DNA]</scope>
    <source>
        <strain evidence="8 9">Prop6</strain>
    </source>
</reference>
<dbReference type="SUPFAM" id="SSF56954">
    <property type="entry name" value="Outer membrane efflux proteins (OEP)"/>
    <property type="match status" value="1"/>
</dbReference>
<name>A0A7T5VAN8_9BACT</name>
<evidence type="ECO:0000256" key="4">
    <source>
        <dbReference type="ARBA" id="ARBA00022452"/>
    </source>
</evidence>
<dbReference type="AlphaFoldDB" id="A0A7T5VAN8"/>
<evidence type="ECO:0000256" key="7">
    <source>
        <dbReference type="ARBA" id="ARBA00023237"/>
    </source>
</evidence>
<dbReference type="GO" id="GO:0015562">
    <property type="term" value="F:efflux transmembrane transporter activity"/>
    <property type="evidence" value="ECO:0007669"/>
    <property type="project" value="InterPro"/>
</dbReference>
<evidence type="ECO:0000256" key="6">
    <source>
        <dbReference type="ARBA" id="ARBA00023136"/>
    </source>
</evidence>
<dbReference type="GO" id="GO:1990281">
    <property type="term" value="C:efflux pump complex"/>
    <property type="evidence" value="ECO:0007669"/>
    <property type="project" value="TreeGrafter"/>
</dbReference>
<keyword evidence="3" id="KW-0813">Transport</keyword>
<evidence type="ECO:0000256" key="3">
    <source>
        <dbReference type="ARBA" id="ARBA00022448"/>
    </source>
</evidence>
<dbReference type="Proteomes" id="UP000596092">
    <property type="component" value="Chromosome"/>
</dbReference>
<protein>
    <submittedName>
        <fullName evidence="8">TolC family protein</fullName>
    </submittedName>
</protein>
<gene>
    <name evidence="8" type="ORF">HP555_00220</name>
</gene>
<keyword evidence="5" id="KW-0812">Transmembrane</keyword>
<comment type="subcellular location">
    <subcellularLocation>
        <location evidence="1">Cell outer membrane</location>
    </subcellularLocation>
</comment>
<keyword evidence="4" id="KW-1134">Transmembrane beta strand</keyword>
<comment type="similarity">
    <text evidence="2">Belongs to the outer membrane factor (OMF) (TC 1.B.17) family.</text>
</comment>
<organism evidence="8 9">
    <name type="scientific">Desulfobulbus oligotrophicus</name>
    <dbReference type="NCBI Taxonomy" id="1909699"/>
    <lineage>
        <taxon>Bacteria</taxon>
        <taxon>Pseudomonadati</taxon>
        <taxon>Thermodesulfobacteriota</taxon>
        <taxon>Desulfobulbia</taxon>
        <taxon>Desulfobulbales</taxon>
        <taxon>Desulfobulbaceae</taxon>
        <taxon>Desulfobulbus</taxon>
    </lineage>
</organism>
<keyword evidence="7" id="KW-0998">Cell outer membrane</keyword>
<dbReference type="Gene3D" id="1.20.1600.10">
    <property type="entry name" value="Outer membrane efflux proteins (OEP)"/>
    <property type="match status" value="1"/>
</dbReference>
<keyword evidence="6" id="KW-0472">Membrane</keyword>
<evidence type="ECO:0000313" key="8">
    <source>
        <dbReference type="EMBL" id="QQG64393.1"/>
    </source>
</evidence>
<evidence type="ECO:0000256" key="2">
    <source>
        <dbReference type="ARBA" id="ARBA00007613"/>
    </source>
</evidence>
<evidence type="ECO:0000256" key="5">
    <source>
        <dbReference type="ARBA" id="ARBA00022692"/>
    </source>
</evidence>
<dbReference type="GO" id="GO:0009279">
    <property type="term" value="C:cell outer membrane"/>
    <property type="evidence" value="ECO:0007669"/>
    <property type="project" value="UniProtKB-SubCell"/>
</dbReference>
<evidence type="ECO:0000313" key="9">
    <source>
        <dbReference type="Proteomes" id="UP000596092"/>
    </source>
</evidence>
<sequence length="362" mass="40939">MFAGAETLQDAVQKMISSNPDIRAVAHNRLARDEEVRQARSGYFPTLNVEAGAGKDWVEKPYDRELSPREARISLRQNLFAGLSTMNEVERQKARVESEAYVVRSTADNTALKAANVYLEVLKNQAIVELAQENLTLHQRISDQIRLRSESGVDRLADMDQVQSRLNLAQANLVVTEQNLLDAQTNYNAVVGNLPMQLTRPEPPATLLPPSRDEAENLAVANHPQLKSALADLEARRKQDEVAKSPFMPIIDLEADQIWQKDTYNTSLDEDQEREDLRVVLRLRYNLFNGWKDEARKTETTPIARSSNQRDFHGKLMRQLKRRPTISSNVFNLRPKQPVPTQSSGISDNAPCLMFLTLRLSG</sequence>
<dbReference type="EMBL" id="CP054140">
    <property type="protein sequence ID" value="QQG64393.1"/>
    <property type="molecule type" value="Genomic_DNA"/>
</dbReference>
<dbReference type="GO" id="GO:0015288">
    <property type="term" value="F:porin activity"/>
    <property type="evidence" value="ECO:0007669"/>
    <property type="project" value="TreeGrafter"/>
</dbReference>
<evidence type="ECO:0000256" key="1">
    <source>
        <dbReference type="ARBA" id="ARBA00004442"/>
    </source>
</evidence>
<dbReference type="PANTHER" id="PTHR30026:SF22">
    <property type="entry name" value="OUTER MEMBRANE EFFLUX PROTEIN"/>
    <property type="match status" value="1"/>
</dbReference>
<dbReference type="InterPro" id="IPR003423">
    <property type="entry name" value="OMP_efflux"/>
</dbReference>
<dbReference type="PANTHER" id="PTHR30026">
    <property type="entry name" value="OUTER MEMBRANE PROTEIN TOLC"/>
    <property type="match status" value="1"/>
</dbReference>
<accession>A0A7T5VAN8</accession>
<dbReference type="Pfam" id="PF02321">
    <property type="entry name" value="OEP"/>
    <property type="match status" value="1"/>
</dbReference>
<proteinExistence type="inferred from homology"/>
<dbReference type="KEGG" id="dog:HP555_00220"/>
<dbReference type="InterPro" id="IPR051906">
    <property type="entry name" value="TolC-like"/>
</dbReference>
<keyword evidence="9" id="KW-1185">Reference proteome</keyword>